<dbReference type="VEuPathDB" id="TriTrypDB:LDHU3_08.1220"/>
<evidence type="ECO:0000256" key="2">
    <source>
        <dbReference type="ARBA" id="ARBA00010886"/>
    </source>
</evidence>
<dbReference type="Gene3D" id="1.10.510.10">
    <property type="entry name" value="Transferase(Phosphotransferase) domain 1"/>
    <property type="match status" value="1"/>
</dbReference>
<feature type="region of interest" description="Disordered" evidence="14">
    <location>
        <begin position="809"/>
        <end position="833"/>
    </location>
</feature>
<accession>A0A3S5H675</accession>
<organism evidence="16 17">
    <name type="scientific">Leishmania donovani</name>
    <dbReference type="NCBI Taxonomy" id="5661"/>
    <lineage>
        <taxon>Eukaryota</taxon>
        <taxon>Discoba</taxon>
        <taxon>Euglenozoa</taxon>
        <taxon>Kinetoplastea</taxon>
        <taxon>Metakinetoplastina</taxon>
        <taxon>Trypanosomatida</taxon>
        <taxon>Trypanosomatidae</taxon>
        <taxon>Leishmaniinae</taxon>
        <taxon>Leishmania</taxon>
    </lineage>
</organism>
<comment type="cofactor">
    <cofactor evidence="1">
        <name>Mg(2+)</name>
        <dbReference type="ChEBI" id="CHEBI:18420"/>
    </cofactor>
</comment>
<feature type="binding site" evidence="13">
    <location>
        <position position="58"/>
    </location>
    <ligand>
        <name>ATP</name>
        <dbReference type="ChEBI" id="CHEBI:30616"/>
    </ligand>
</feature>
<dbReference type="PROSITE" id="PS50011">
    <property type="entry name" value="PROTEIN_KINASE_DOM"/>
    <property type="match status" value="1"/>
</dbReference>
<dbReference type="PROSITE" id="PS00107">
    <property type="entry name" value="PROTEIN_KINASE_ATP"/>
    <property type="match status" value="1"/>
</dbReference>
<evidence type="ECO:0000256" key="4">
    <source>
        <dbReference type="ARBA" id="ARBA00022527"/>
    </source>
</evidence>
<evidence type="ECO:0000256" key="10">
    <source>
        <dbReference type="ARBA" id="ARBA00022842"/>
    </source>
</evidence>
<dbReference type="EC" id="2.7.11.1" evidence="3"/>
<evidence type="ECO:0000313" key="16">
    <source>
        <dbReference type="EMBL" id="AYU76393.1"/>
    </source>
</evidence>
<evidence type="ECO:0000256" key="13">
    <source>
        <dbReference type="PROSITE-ProRule" id="PRU10141"/>
    </source>
</evidence>
<feature type="compositionally biased region" description="Basic and acidic residues" evidence="14">
    <location>
        <begin position="740"/>
        <end position="762"/>
    </location>
</feature>
<feature type="compositionally biased region" description="Low complexity" evidence="14">
    <location>
        <begin position="399"/>
        <end position="411"/>
    </location>
</feature>
<dbReference type="Proteomes" id="UP000274082">
    <property type="component" value="Chromosome 8"/>
</dbReference>
<evidence type="ECO:0000256" key="1">
    <source>
        <dbReference type="ARBA" id="ARBA00001946"/>
    </source>
</evidence>
<comment type="similarity">
    <text evidence="2">Belongs to the protein kinase superfamily. NEK Ser/Thr protein kinase family. NIMA subfamily.</text>
</comment>
<dbReference type="InterPro" id="IPR000719">
    <property type="entry name" value="Prot_kinase_dom"/>
</dbReference>
<protein>
    <recommendedName>
        <fullName evidence="3">non-specific serine/threonine protein kinase</fullName>
        <ecNumber evidence="3">2.7.11.1</ecNumber>
    </recommendedName>
</protein>
<evidence type="ECO:0000256" key="3">
    <source>
        <dbReference type="ARBA" id="ARBA00012513"/>
    </source>
</evidence>
<keyword evidence="5" id="KW-0808">Transferase</keyword>
<dbReference type="EMBL" id="CP029507">
    <property type="protein sequence ID" value="AYU76393.1"/>
    <property type="molecule type" value="Genomic_DNA"/>
</dbReference>
<feature type="region of interest" description="Disordered" evidence="14">
    <location>
        <begin position="325"/>
        <end position="381"/>
    </location>
</feature>
<dbReference type="AlphaFoldDB" id="A0A3S5H675"/>
<dbReference type="SUPFAM" id="SSF56112">
    <property type="entry name" value="Protein kinase-like (PK-like)"/>
    <property type="match status" value="1"/>
</dbReference>
<dbReference type="CDD" id="cd08215">
    <property type="entry name" value="STKc_Nek"/>
    <property type="match status" value="1"/>
</dbReference>
<dbReference type="GO" id="GO:0046872">
    <property type="term" value="F:metal ion binding"/>
    <property type="evidence" value="ECO:0007669"/>
    <property type="project" value="UniProtKB-KW"/>
</dbReference>
<dbReference type="Gene3D" id="3.30.200.20">
    <property type="entry name" value="Phosphorylase Kinase, domain 1"/>
    <property type="match status" value="1"/>
</dbReference>
<dbReference type="InterPro" id="IPR008271">
    <property type="entry name" value="Ser/Thr_kinase_AS"/>
</dbReference>
<keyword evidence="4" id="KW-0723">Serine/threonine-protein kinase</keyword>
<feature type="compositionally biased region" description="Low complexity" evidence="14">
    <location>
        <begin position="137"/>
        <end position="151"/>
    </location>
</feature>
<sequence>MNAVDELNLLLGIGPSRPQLPLTLRKSGYVPVRSLGKGSFGQALLVFHEPQQQYFVVKHLNLASMSSRQRHDAHNEINILQKLHHPNIVRYVEYYEEHPHLYIVMEYADGGDVYSLLSSAQTERRLGATGGYGGGSASSVRPPGPSPSSAATAGLLSEAQVVNLFVQITMAVKYMHDRRLLHRDIKSSNIFLTKNHVVKLGDFGISTVLQSTVAMASTMCGTPCYFSPELCQGRPYNSKSDMWALGVLLYELCAGHVPFESTTMKALMRDIVHKQPPRIPAVYSQELWELIVQLLQKDARRRPDAGQVLMSPVLMKHVPDLINQLADDTTNDGNSAPRGASGACGGEAPRASAATPPPPPPRQAQQALPSPIKAGGGGVASCAPTAAAAAAAAAALPLSSSPASPSQARTAGKQVPSPPLQAQPKRHPSRGGGEAGAFSIEELVARFDAQKQQIAEAKRRKSGVQAEPHGTGGVPHASGADERPRLSPGAAAALRQQGLKGSNAGGGGREAPTRHSAGGASPGAAAAAPSRAAFMPPPLPAALRDAGAVDQRRPVELPTNPSPLSRQRDSAAAEQAPNSGNADAARQARGDHLSAPGVRGQPYQAPPQRRHIGGQIDENSAPPSSARGAAPALDELSAVLSELSSWRERSVLRQQRQGGHRAHRYDTSCKTGVVPKPQHVGAKADAHVPSPQPPTSPSAPATPRHQLSKYAEQAGAHRPGVAEGAPTHEPNGNAASQGKPLRDGGRGTKAGEARAAEVEVQRMRVAFASPAANRRGSDGDDTDGDESVTQSFVDALGTALDVDAVQAASAAAQQQQQQRLSPPPSPAEAGSASCLSGRVPFLQQSMKKTFHVTSEKIDALQPTLMAGTVFRHLPSTALLAGTMRGTDAAACVGEAEGVADVHFTTSCLCGRAATSRGCLSMIYGSFVCSCDACVRFTGSMHGVEWLHLPEVADGLPALLPSPTPSNAPGEWSTKERPSAGAGAAAAVALRAKAEEAPLHHNKGAEAKWKGSMNACCAPPPPAQSPGVWPPSPRAGSGAHAGDEATAALGEANVRAYRHCFQAEAPLQLEEAALRQPAPHTRGSTLTGGAAATRQSALHVLYTCLTCGSLIGMQHDGVEGLLLPKVTLDAQSLEILSWCAQTVDVEAAELIKVG</sequence>
<proteinExistence type="inferred from homology"/>
<feature type="compositionally biased region" description="Pro residues" evidence="14">
    <location>
        <begin position="1019"/>
        <end position="1032"/>
    </location>
</feature>
<feature type="compositionally biased region" description="Low complexity" evidence="14">
    <location>
        <begin position="620"/>
        <end position="629"/>
    </location>
</feature>
<dbReference type="InterPro" id="IPR017441">
    <property type="entry name" value="Protein_kinase_ATP_BS"/>
</dbReference>
<keyword evidence="10" id="KW-0460">Magnesium</keyword>
<gene>
    <name evidence="16" type="ORF">LdCL_080014100</name>
</gene>
<evidence type="ECO:0000256" key="11">
    <source>
        <dbReference type="ARBA" id="ARBA00047899"/>
    </source>
</evidence>
<dbReference type="VEuPathDB" id="TriTrypDB:LdBPK_292680.1"/>
<evidence type="ECO:0000256" key="9">
    <source>
        <dbReference type="ARBA" id="ARBA00022840"/>
    </source>
</evidence>
<evidence type="ECO:0000259" key="15">
    <source>
        <dbReference type="PROSITE" id="PS50011"/>
    </source>
</evidence>
<dbReference type="GO" id="GO:0004674">
    <property type="term" value="F:protein serine/threonine kinase activity"/>
    <property type="evidence" value="ECO:0007669"/>
    <property type="project" value="UniProtKB-KW"/>
</dbReference>
<evidence type="ECO:0000313" key="17">
    <source>
        <dbReference type="Proteomes" id="UP000274082"/>
    </source>
</evidence>
<feature type="region of interest" description="Disordered" evidence="14">
    <location>
        <begin position="128"/>
        <end position="151"/>
    </location>
</feature>
<dbReference type="FunFam" id="1.10.510.10:FF:000172">
    <property type="entry name" value="serine/threonine-protein kinase Nek1 isoform X1"/>
    <property type="match status" value="1"/>
</dbReference>
<feature type="region of interest" description="Disordered" evidence="14">
    <location>
        <begin position="651"/>
        <end position="787"/>
    </location>
</feature>
<dbReference type="OrthoDB" id="252033at2759"/>
<keyword evidence="6" id="KW-0479">Metal-binding</keyword>
<dbReference type="VEuPathDB" id="TriTrypDB:LdCL_080014100"/>
<dbReference type="PANTHER" id="PTHR44899:SF3">
    <property type="entry name" value="SERINE_THREONINE-PROTEIN KINASE NEK1"/>
    <property type="match status" value="1"/>
</dbReference>
<feature type="compositionally biased region" description="Low complexity" evidence="14">
    <location>
        <begin position="516"/>
        <end position="534"/>
    </location>
</feature>
<name>A0A3S5H675_LEIDO</name>
<evidence type="ECO:0000256" key="12">
    <source>
        <dbReference type="ARBA" id="ARBA00048679"/>
    </source>
</evidence>
<comment type="catalytic activity">
    <reaction evidence="11">
        <text>L-threonyl-[protein] + ATP = O-phospho-L-threonyl-[protein] + ADP + H(+)</text>
        <dbReference type="Rhea" id="RHEA:46608"/>
        <dbReference type="Rhea" id="RHEA-COMP:11060"/>
        <dbReference type="Rhea" id="RHEA-COMP:11605"/>
        <dbReference type="ChEBI" id="CHEBI:15378"/>
        <dbReference type="ChEBI" id="CHEBI:30013"/>
        <dbReference type="ChEBI" id="CHEBI:30616"/>
        <dbReference type="ChEBI" id="CHEBI:61977"/>
        <dbReference type="ChEBI" id="CHEBI:456216"/>
        <dbReference type="EC" id="2.7.11.1"/>
    </reaction>
</comment>
<evidence type="ECO:0000256" key="14">
    <source>
        <dbReference type="SAM" id="MobiDB-lite"/>
    </source>
</evidence>
<feature type="region of interest" description="Disordered" evidence="14">
    <location>
        <begin position="399"/>
        <end position="435"/>
    </location>
</feature>
<dbReference type="PROSITE" id="PS00108">
    <property type="entry name" value="PROTEIN_KINASE_ST"/>
    <property type="match status" value="1"/>
</dbReference>
<evidence type="ECO:0000256" key="8">
    <source>
        <dbReference type="ARBA" id="ARBA00022777"/>
    </source>
</evidence>
<dbReference type="InterPro" id="IPR011009">
    <property type="entry name" value="Kinase-like_dom_sf"/>
</dbReference>
<dbReference type="VEuPathDB" id="TriTrypDB:LdBPK_080870.1"/>
<dbReference type="GO" id="GO:0005524">
    <property type="term" value="F:ATP binding"/>
    <property type="evidence" value="ECO:0007669"/>
    <property type="project" value="UniProtKB-UniRule"/>
</dbReference>
<keyword evidence="7 13" id="KW-0547">Nucleotide-binding</keyword>
<keyword evidence="17" id="KW-1185">Reference proteome</keyword>
<feature type="region of interest" description="Disordered" evidence="14">
    <location>
        <begin position="1019"/>
        <end position="1040"/>
    </location>
</feature>
<comment type="catalytic activity">
    <reaction evidence="12">
        <text>L-seryl-[protein] + ATP = O-phospho-L-seryl-[protein] + ADP + H(+)</text>
        <dbReference type="Rhea" id="RHEA:17989"/>
        <dbReference type="Rhea" id="RHEA-COMP:9863"/>
        <dbReference type="Rhea" id="RHEA-COMP:11604"/>
        <dbReference type="ChEBI" id="CHEBI:15378"/>
        <dbReference type="ChEBI" id="CHEBI:29999"/>
        <dbReference type="ChEBI" id="CHEBI:30616"/>
        <dbReference type="ChEBI" id="CHEBI:83421"/>
        <dbReference type="ChEBI" id="CHEBI:456216"/>
        <dbReference type="EC" id="2.7.11.1"/>
    </reaction>
</comment>
<dbReference type="FunFam" id="3.30.200.20:FF:000097">
    <property type="entry name" value="Probable serine/threonine-protein kinase nek1"/>
    <property type="match status" value="1"/>
</dbReference>
<feature type="region of interest" description="Disordered" evidence="14">
    <location>
        <begin position="960"/>
        <end position="983"/>
    </location>
</feature>
<reference evidence="16 17" key="1">
    <citation type="journal article" date="2018" name="Sci. Rep.">
        <title>A complete Leishmania donovani reference genome identifies novel genetic variations associated with virulence.</title>
        <authorList>
            <person name="Lypaczewski P."/>
            <person name="Hoshizaki J."/>
            <person name="Zhang W.-W."/>
            <person name="McCall L.-I."/>
            <person name="Torcivia-Rodriguez J."/>
            <person name="Simonyan V."/>
            <person name="Kaur A."/>
            <person name="Dewar K."/>
            <person name="Matlashewski G."/>
        </authorList>
    </citation>
    <scope>NUCLEOTIDE SEQUENCE [LARGE SCALE GENOMIC DNA]</scope>
    <source>
        <strain evidence="16 17">LdCL</strain>
    </source>
</reference>
<evidence type="ECO:0000256" key="7">
    <source>
        <dbReference type="ARBA" id="ARBA00022741"/>
    </source>
</evidence>
<evidence type="ECO:0000256" key="5">
    <source>
        <dbReference type="ARBA" id="ARBA00022679"/>
    </source>
</evidence>
<dbReference type="Pfam" id="PF00069">
    <property type="entry name" value="Pkinase"/>
    <property type="match status" value="1"/>
</dbReference>
<dbReference type="InterPro" id="IPR051131">
    <property type="entry name" value="NEK_Ser/Thr_kinase_NIMA"/>
</dbReference>
<feature type="domain" description="Protein kinase" evidence="15">
    <location>
        <begin position="29"/>
        <end position="314"/>
    </location>
</feature>
<dbReference type="PANTHER" id="PTHR44899">
    <property type="entry name" value="CAMK FAMILY PROTEIN KINASE"/>
    <property type="match status" value="1"/>
</dbReference>
<keyword evidence="8 16" id="KW-0418">Kinase</keyword>
<feature type="region of interest" description="Disordered" evidence="14">
    <location>
        <begin position="454"/>
        <end position="629"/>
    </location>
</feature>
<feature type="compositionally biased region" description="Low complexity" evidence="14">
    <location>
        <begin position="809"/>
        <end position="820"/>
    </location>
</feature>
<keyword evidence="9 13" id="KW-0067">ATP-binding</keyword>
<dbReference type="SMART" id="SM00220">
    <property type="entry name" value="S_TKc"/>
    <property type="match status" value="1"/>
</dbReference>
<evidence type="ECO:0000256" key="6">
    <source>
        <dbReference type="ARBA" id="ARBA00022723"/>
    </source>
</evidence>